<reference evidence="1 2" key="1">
    <citation type="journal article" date="2015" name="Nature">
        <title>rRNA introns, odd ribosomes, and small enigmatic genomes across a large radiation of phyla.</title>
        <authorList>
            <person name="Brown C.T."/>
            <person name="Hug L.A."/>
            <person name="Thomas B.C."/>
            <person name="Sharon I."/>
            <person name="Castelle C.J."/>
            <person name="Singh A."/>
            <person name="Wilkins M.J."/>
            <person name="Williams K.H."/>
            <person name="Banfield J.F."/>
        </authorList>
    </citation>
    <scope>NUCLEOTIDE SEQUENCE [LARGE SCALE GENOMIC DNA]</scope>
</reference>
<name>A0A0G4B231_9BACT</name>
<dbReference type="KEGG" id="bbgw:UT28_C0001G0195"/>
<sequence>MKICKGYTRIVVVLPSIRIAVKLPRFYIWNAIRTMFWLVFKHRRWRRIWQFTFCHPEMWGTIPHFLLGGIHANWLEFVFYVKTRNPFLQPTYFSFFGLLNIQKAGKECTLELVDVWCNLQEITNMGCFPDGHAFANPANFSLEDGKLRMFDYGSVGTCEVISKYGDKMFQEFDPNFSWEKFKKLSLHIYTQIKRLS</sequence>
<proteinExistence type="predicted"/>
<gene>
    <name evidence="1" type="ORF">UT28_C0001G0195</name>
</gene>
<accession>A0A0G4B231</accession>
<dbReference type="STRING" id="1618337.UT28_C0001G0195"/>
<organism evidence="1 2">
    <name type="scientific">Berkelbacteria bacterium GW2011_GWE1_39_12</name>
    <dbReference type="NCBI Taxonomy" id="1618337"/>
    <lineage>
        <taxon>Bacteria</taxon>
        <taxon>Candidatus Berkelbacteria</taxon>
    </lineage>
</organism>
<dbReference type="Proteomes" id="UP000035648">
    <property type="component" value="Chromosome"/>
</dbReference>
<evidence type="ECO:0000313" key="2">
    <source>
        <dbReference type="Proteomes" id="UP000035648"/>
    </source>
</evidence>
<dbReference type="AlphaFoldDB" id="A0A0G4B231"/>
<evidence type="ECO:0000313" key="1">
    <source>
        <dbReference type="EMBL" id="AKM82006.1"/>
    </source>
</evidence>
<dbReference type="EMBL" id="CP011213">
    <property type="protein sequence ID" value="AKM82006.1"/>
    <property type="molecule type" value="Genomic_DNA"/>
</dbReference>
<protein>
    <submittedName>
        <fullName evidence="1">Uncharacterized protein</fullName>
    </submittedName>
</protein>